<organism evidence="4 5">
    <name type="scientific">Parapedobacter indicus</name>
    <dbReference type="NCBI Taxonomy" id="1477437"/>
    <lineage>
        <taxon>Bacteria</taxon>
        <taxon>Pseudomonadati</taxon>
        <taxon>Bacteroidota</taxon>
        <taxon>Sphingobacteriia</taxon>
        <taxon>Sphingobacteriales</taxon>
        <taxon>Sphingobacteriaceae</taxon>
        <taxon>Parapedobacter</taxon>
    </lineage>
</organism>
<keyword evidence="5" id="KW-1185">Reference proteome</keyword>
<keyword evidence="2" id="KW-0812">Transmembrane</keyword>
<dbReference type="RefSeq" id="WP_177195269.1">
    <property type="nucleotide sequence ID" value="NZ_FOQO01000013.1"/>
</dbReference>
<accession>A0A1I3TTV3</accession>
<gene>
    <name evidence="4" type="ORF">SAMN05444682_11369</name>
</gene>
<evidence type="ECO:0000313" key="5">
    <source>
        <dbReference type="Proteomes" id="UP000198670"/>
    </source>
</evidence>
<dbReference type="Proteomes" id="UP000198670">
    <property type="component" value="Unassembled WGS sequence"/>
</dbReference>
<protein>
    <submittedName>
        <fullName evidence="4">Oxygen tolerance</fullName>
    </submittedName>
</protein>
<evidence type="ECO:0000256" key="3">
    <source>
        <dbReference type="SAM" id="SignalP"/>
    </source>
</evidence>
<dbReference type="AlphaFoldDB" id="A0A1I3TTV3"/>
<evidence type="ECO:0000313" key="4">
    <source>
        <dbReference type="EMBL" id="SFJ73913.1"/>
    </source>
</evidence>
<dbReference type="STRING" id="1477437.SAMN05444682_11369"/>
<evidence type="ECO:0000256" key="2">
    <source>
        <dbReference type="SAM" id="Phobius"/>
    </source>
</evidence>
<evidence type="ECO:0000256" key="1">
    <source>
        <dbReference type="SAM" id="MobiDB-lite"/>
    </source>
</evidence>
<feature type="signal peptide" evidence="3">
    <location>
        <begin position="1"/>
        <end position="17"/>
    </location>
</feature>
<name>A0A1I3TTV3_9SPHI</name>
<feature type="chain" id="PRO_5011504488" evidence="3">
    <location>
        <begin position="18"/>
        <end position="602"/>
    </location>
</feature>
<keyword evidence="2" id="KW-0472">Membrane</keyword>
<feature type="compositionally biased region" description="Low complexity" evidence="1">
    <location>
        <begin position="135"/>
        <end position="144"/>
    </location>
</feature>
<sequence>MRYVVILCLLWAHAARSQELTVTASVSQTAVTTGVPFEVRFTVNGQAEKFDPPSFEGFRVVSGPNQSTSMRSINGKTTVSTSVGYGLVAEKEGKYTIQPAAVEADGKTVRSNALTITVQKGTASSSGGSSGTGGSNSDRANARRSASASKQIFIRAVPDKREVYQGQQLTVSYKLYTNVQITGNMPGKMPALNGFWSRPLESTDQRTEWTEEVVDGVRYQVTVLQQYILFPERSGKLQIDPMEMTFVIREPIATNDPFERFFGGSYREVEQDLKSPAIPITVRPLPTDGKPEGFEGAVGNFSFTTAVDRTELKANEAVNYTLKISGSGNLQLIDAPPVRIPETIEQYDPKVNDQLTESASGVSGSREFTYLMIPRHEGSYPLPPVSFSYFDPVAKRYVTLQGDPYTLQVAKGDGSQPTVGFAPGAQRDVKVLDNDIRYIKTRTPRFSKEGSGFWGSGGFVVLLLAGPVLFAAAWVYRNRQRAQNRDAGLVRNRKANKAAAKHLAAARKHLNAGDKKLFYEAVYKGLYGYVADKLNIPGAALNKAYISEQLRERGVAEEIIARVEETFDLCEMTRFAPLSGISEADVYEKAKQLINDMEHGKI</sequence>
<keyword evidence="2" id="KW-1133">Transmembrane helix</keyword>
<dbReference type="Pfam" id="PF13584">
    <property type="entry name" value="BatD"/>
    <property type="match status" value="3"/>
</dbReference>
<dbReference type="PANTHER" id="PTHR40940:SF2">
    <property type="entry name" value="BATD"/>
    <property type="match status" value="1"/>
</dbReference>
<proteinExistence type="predicted"/>
<dbReference type="PANTHER" id="PTHR40940">
    <property type="entry name" value="PROTEIN BATD-RELATED"/>
    <property type="match status" value="1"/>
</dbReference>
<dbReference type="InterPro" id="IPR025738">
    <property type="entry name" value="BatD"/>
</dbReference>
<reference evidence="4 5" key="1">
    <citation type="submission" date="2016-10" db="EMBL/GenBank/DDBJ databases">
        <authorList>
            <person name="de Groot N.N."/>
        </authorList>
    </citation>
    <scope>NUCLEOTIDE SEQUENCE [LARGE SCALE GENOMIC DNA]</scope>
    <source>
        <strain evidence="4 5">RK1</strain>
    </source>
</reference>
<feature type="transmembrane region" description="Helical" evidence="2">
    <location>
        <begin position="453"/>
        <end position="476"/>
    </location>
</feature>
<keyword evidence="3" id="KW-0732">Signal</keyword>
<feature type="region of interest" description="Disordered" evidence="1">
    <location>
        <begin position="120"/>
        <end position="144"/>
    </location>
</feature>
<dbReference type="EMBL" id="FOQO01000013">
    <property type="protein sequence ID" value="SFJ73913.1"/>
    <property type="molecule type" value="Genomic_DNA"/>
</dbReference>